<dbReference type="Pfam" id="PF07610">
    <property type="entry name" value="DUF1573"/>
    <property type="match status" value="1"/>
</dbReference>
<dbReference type="EMBL" id="SJPV01000008">
    <property type="protein sequence ID" value="TWU34252.1"/>
    <property type="molecule type" value="Genomic_DNA"/>
</dbReference>
<sequence>MFLGGLSVCMAFGFAISLGAVVKNKPYGVPDHRRAEFEQKLRLLRQEQLAIEDAKKNSSPRVLVEQATFDFGFLAPGTNGASHDFVVKNVGEGDLVLSSGGTSCKCTIAEIEDRVVPAGQSRSVRVVWNVGAEVTDSYQQTALIETNDPTHETIELTVQGRIRSKWSVQAEDLMRLKGSIGQPLEFSCVLYSQLFDDFVVLDWEASSEKIQVEVQPIGDLQRVSLHARSGYKVNVVYAAPAYDASPFDETIRLNVFDMKSEETEWIEVPFRGRFGKPLVFHGPALDTSGLDLGTIEIGSNKEWSFFVRFKTDDRVTDPYIKSISPEGLHAAIEPIERVKNTYRVTLRVADDAVPTRFRFDKQGFVEVADRDHPRRSDWMPLFGEFIAKLQSP</sequence>
<organism evidence="1 2">
    <name type="scientific">Novipirellula artificiosorum</name>
    <dbReference type="NCBI Taxonomy" id="2528016"/>
    <lineage>
        <taxon>Bacteria</taxon>
        <taxon>Pseudomonadati</taxon>
        <taxon>Planctomycetota</taxon>
        <taxon>Planctomycetia</taxon>
        <taxon>Pirellulales</taxon>
        <taxon>Pirellulaceae</taxon>
        <taxon>Novipirellula</taxon>
    </lineage>
</organism>
<comment type="caution">
    <text evidence="1">The sequence shown here is derived from an EMBL/GenBank/DDBJ whole genome shotgun (WGS) entry which is preliminary data.</text>
</comment>
<evidence type="ECO:0008006" key="3">
    <source>
        <dbReference type="Google" id="ProtNLM"/>
    </source>
</evidence>
<dbReference type="PANTHER" id="PTHR37833">
    <property type="entry name" value="LIPOPROTEIN-RELATED"/>
    <property type="match status" value="1"/>
</dbReference>
<dbReference type="InterPro" id="IPR011467">
    <property type="entry name" value="DUF1573"/>
</dbReference>
<gene>
    <name evidence="1" type="ORF">Poly41_43990</name>
</gene>
<accession>A0A5C6DBR3</accession>
<proteinExistence type="predicted"/>
<evidence type="ECO:0000313" key="2">
    <source>
        <dbReference type="Proteomes" id="UP000319143"/>
    </source>
</evidence>
<dbReference type="PANTHER" id="PTHR37833:SF1">
    <property type="entry name" value="SIGNAL PEPTIDE PROTEIN"/>
    <property type="match status" value="1"/>
</dbReference>
<name>A0A5C6DBR3_9BACT</name>
<reference evidence="1 2" key="1">
    <citation type="submission" date="2019-02" db="EMBL/GenBank/DDBJ databases">
        <title>Deep-cultivation of Planctomycetes and their phenomic and genomic characterization uncovers novel biology.</title>
        <authorList>
            <person name="Wiegand S."/>
            <person name="Jogler M."/>
            <person name="Boedeker C."/>
            <person name="Pinto D."/>
            <person name="Vollmers J."/>
            <person name="Rivas-Marin E."/>
            <person name="Kohn T."/>
            <person name="Peeters S.H."/>
            <person name="Heuer A."/>
            <person name="Rast P."/>
            <person name="Oberbeckmann S."/>
            <person name="Bunk B."/>
            <person name="Jeske O."/>
            <person name="Meyerdierks A."/>
            <person name="Storesund J.E."/>
            <person name="Kallscheuer N."/>
            <person name="Luecker S."/>
            <person name="Lage O.M."/>
            <person name="Pohl T."/>
            <person name="Merkel B.J."/>
            <person name="Hornburger P."/>
            <person name="Mueller R.-W."/>
            <person name="Bruemmer F."/>
            <person name="Labrenz M."/>
            <person name="Spormann A.M."/>
            <person name="Op Den Camp H."/>
            <person name="Overmann J."/>
            <person name="Amann R."/>
            <person name="Jetten M.S.M."/>
            <person name="Mascher T."/>
            <person name="Medema M.H."/>
            <person name="Devos D.P."/>
            <person name="Kaster A.-K."/>
            <person name="Ovreas L."/>
            <person name="Rohde M."/>
            <person name="Galperin M.Y."/>
            <person name="Jogler C."/>
        </authorList>
    </citation>
    <scope>NUCLEOTIDE SEQUENCE [LARGE SCALE GENOMIC DNA]</scope>
    <source>
        <strain evidence="1 2">Poly41</strain>
    </source>
</reference>
<dbReference type="Gene3D" id="2.60.40.10">
    <property type="entry name" value="Immunoglobulins"/>
    <property type="match status" value="1"/>
</dbReference>
<evidence type="ECO:0000313" key="1">
    <source>
        <dbReference type="EMBL" id="TWU34252.1"/>
    </source>
</evidence>
<dbReference type="Proteomes" id="UP000319143">
    <property type="component" value="Unassembled WGS sequence"/>
</dbReference>
<keyword evidence="2" id="KW-1185">Reference proteome</keyword>
<dbReference type="InterPro" id="IPR013783">
    <property type="entry name" value="Ig-like_fold"/>
</dbReference>
<dbReference type="AlphaFoldDB" id="A0A5C6DBR3"/>
<protein>
    <recommendedName>
        <fullName evidence="3">DUF1573 domain-containing protein</fullName>
    </recommendedName>
</protein>